<gene>
    <name evidence="3" type="ORF">C6Y45_13240</name>
</gene>
<feature type="region of interest" description="Disordered" evidence="1">
    <location>
        <begin position="204"/>
        <end position="270"/>
    </location>
</feature>
<comment type="caution">
    <text evidence="3">The sequence shown here is derived from an EMBL/GenBank/DDBJ whole genome shotgun (WGS) entry which is preliminary data.</text>
</comment>
<organism evidence="3 4">
    <name type="scientific">Alkalicoccus saliphilus</name>
    <dbReference type="NCBI Taxonomy" id="200989"/>
    <lineage>
        <taxon>Bacteria</taxon>
        <taxon>Bacillati</taxon>
        <taxon>Bacillota</taxon>
        <taxon>Bacilli</taxon>
        <taxon>Bacillales</taxon>
        <taxon>Bacillaceae</taxon>
        <taxon>Alkalicoccus</taxon>
    </lineage>
</organism>
<feature type="compositionally biased region" description="Basic and acidic residues" evidence="1">
    <location>
        <begin position="220"/>
        <end position="262"/>
    </location>
</feature>
<feature type="transmembrane region" description="Helical" evidence="2">
    <location>
        <begin position="85"/>
        <end position="118"/>
    </location>
</feature>
<feature type="transmembrane region" description="Helical" evidence="2">
    <location>
        <begin position="164"/>
        <end position="184"/>
    </location>
</feature>
<feature type="compositionally biased region" description="Polar residues" evidence="1">
    <location>
        <begin position="210"/>
        <end position="219"/>
    </location>
</feature>
<dbReference type="Proteomes" id="UP000240509">
    <property type="component" value="Unassembled WGS sequence"/>
</dbReference>
<sequence>MKVLINVLGFLEKITLITAFLIGFGFIIWAFGQALVWIAFLFGFEHQYTAAILSELHFINAILFTFLLMIYWFESRIDPTSENKGYFVVIIVFWTWLFMILGFSPLLSLLGIVIGLLISQLNIDSKAVIGGIFLFIVSMGYKLWSSELTTGLFSFLQAITNVEIIRGNIIGMPIITIVVGYFIVGYLSRSLAIQEVTAEKEEVKLKQSHNDSSVTSLKETAQEVREPQHLEGTRESTGHSVVRDSSKERTSRDMRTSTEKKNVPNRLFAS</sequence>
<dbReference type="RefSeq" id="WP_107585708.1">
    <property type="nucleotide sequence ID" value="NZ_PZJJ01000025.1"/>
</dbReference>
<feature type="transmembrane region" description="Helical" evidence="2">
    <location>
        <begin position="56"/>
        <end position="73"/>
    </location>
</feature>
<dbReference type="AlphaFoldDB" id="A0A2T4U3U0"/>
<name>A0A2T4U3U0_9BACI</name>
<feature type="transmembrane region" description="Helical" evidence="2">
    <location>
        <begin position="127"/>
        <end position="144"/>
    </location>
</feature>
<reference evidence="3 4" key="1">
    <citation type="submission" date="2018-03" db="EMBL/GenBank/DDBJ databases">
        <title>Alkalicoccus saliphilus sp. nov., isolated from a mineral pool.</title>
        <authorList>
            <person name="Zhao B."/>
        </authorList>
    </citation>
    <scope>NUCLEOTIDE SEQUENCE [LARGE SCALE GENOMIC DNA]</scope>
    <source>
        <strain evidence="3 4">6AG</strain>
    </source>
</reference>
<keyword evidence="2" id="KW-1133">Transmembrane helix</keyword>
<keyword evidence="2" id="KW-0472">Membrane</keyword>
<evidence type="ECO:0000313" key="3">
    <source>
        <dbReference type="EMBL" id="PTL38062.1"/>
    </source>
</evidence>
<evidence type="ECO:0000256" key="2">
    <source>
        <dbReference type="SAM" id="Phobius"/>
    </source>
</evidence>
<keyword evidence="4" id="KW-1185">Reference proteome</keyword>
<evidence type="ECO:0000313" key="4">
    <source>
        <dbReference type="Proteomes" id="UP000240509"/>
    </source>
</evidence>
<accession>A0A2T4U3U0</accession>
<evidence type="ECO:0000256" key="1">
    <source>
        <dbReference type="SAM" id="MobiDB-lite"/>
    </source>
</evidence>
<proteinExistence type="predicted"/>
<protein>
    <submittedName>
        <fullName evidence="3">Uncharacterized protein</fullName>
    </submittedName>
</protein>
<feature type="transmembrane region" description="Helical" evidence="2">
    <location>
        <begin position="20"/>
        <end position="44"/>
    </location>
</feature>
<dbReference type="EMBL" id="PZJJ01000025">
    <property type="protein sequence ID" value="PTL38062.1"/>
    <property type="molecule type" value="Genomic_DNA"/>
</dbReference>
<keyword evidence="2" id="KW-0812">Transmembrane</keyword>